<dbReference type="EMBL" id="LM676412">
    <property type="protein sequence ID" value="CEP26466.1"/>
    <property type="molecule type" value="Genomic_DNA"/>
</dbReference>
<dbReference type="AlphaFoldDB" id="A0A068VT23"/>
<dbReference type="PATRIC" id="fig|66712.6.peg.1660"/>
<protein>
    <submittedName>
        <fullName evidence="1">Uncharacterized protein</fullName>
    </submittedName>
</protein>
<sequence length="29" mass="3137">MAGVMMQRSIAALRTRLSLGQAGPFESEK</sequence>
<proteinExistence type="predicted"/>
<dbReference type="KEGG" id="pfre:RM25_1631"/>
<gene>
    <name evidence="1" type="ORF">PFCIRM138_07705</name>
</gene>
<organism evidence="1">
    <name type="scientific">Propionibacterium freudenreichii subsp. freudenreichii</name>
    <dbReference type="NCBI Taxonomy" id="66712"/>
    <lineage>
        <taxon>Bacteria</taxon>
        <taxon>Bacillati</taxon>
        <taxon>Actinomycetota</taxon>
        <taxon>Actinomycetes</taxon>
        <taxon>Propionibacteriales</taxon>
        <taxon>Propionibacteriaceae</taxon>
        <taxon>Propionibacterium</taxon>
    </lineage>
</organism>
<reference evidence="1" key="1">
    <citation type="submission" date="2014-08" db="EMBL/GenBank/DDBJ databases">
        <authorList>
            <person name="Falentin Helene"/>
        </authorList>
    </citation>
    <scope>NUCLEOTIDE SEQUENCE</scope>
</reference>
<accession>A0A068VT23</accession>
<name>A0A068VT23_PROFF</name>
<evidence type="ECO:0000313" key="1">
    <source>
        <dbReference type="EMBL" id="CEP26466.1"/>
    </source>
</evidence>